<organism evidence="2 3">
    <name type="scientific">Sphingobium boeckii</name>
    <dbReference type="NCBI Taxonomy" id="1082345"/>
    <lineage>
        <taxon>Bacteria</taxon>
        <taxon>Pseudomonadati</taxon>
        <taxon>Pseudomonadota</taxon>
        <taxon>Alphaproteobacteria</taxon>
        <taxon>Sphingomonadales</taxon>
        <taxon>Sphingomonadaceae</taxon>
        <taxon>Sphingobium</taxon>
    </lineage>
</organism>
<name>A0A7W9ALP7_9SPHN</name>
<feature type="transmembrane region" description="Helical" evidence="1">
    <location>
        <begin position="134"/>
        <end position="153"/>
    </location>
</feature>
<dbReference type="RefSeq" id="WP_184022107.1">
    <property type="nucleotide sequence ID" value="NZ_JACIJC010000009.1"/>
</dbReference>
<evidence type="ECO:0000313" key="3">
    <source>
        <dbReference type="Proteomes" id="UP000549617"/>
    </source>
</evidence>
<evidence type="ECO:0000256" key="1">
    <source>
        <dbReference type="SAM" id="Phobius"/>
    </source>
</evidence>
<protein>
    <submittedName>
        <fullName evidence="2">Uncharacterized protein</fullName>
    </submittedName>
</protein>
<keyword evidence="1" id="KW-0472">Membrane</keyword>
<dbReference type="Proteomes" id="UP000549617">
    <property type="component" value="Unassembled WGS sequence"/>
</dbReference>
<dbReference type="InterPro" id="IPR046121">
    <property type="entry name" value="DUF6118"/>
</dbReference>
<comment type="caution">
    <text evidence="2">The sequence shown here is derived from an EMBL/GenBank/DDBJ whole genome shotgun (WGS) entry which is preliminary data.</text>
</comment>
<evidence type="ECO:0000313" key="2">
    <source>
        <dbReference type="EMBL" id="MBB5687806.1"/>
    </source>
</evidence>
<sequence length="236" mass="25931">MNMTISASPETSTNANDPAVAFNAMAQKLAILIAAIEGFAVRQQELHGRDYAPDFAKLAEYQQKLVAAYRSLVERPGVALTPETIAHQIEVAARTVRKEDHDALRQALIRSDQAAHSITTVVASARAERKQRHWLMGTAAAALVMGILIAATMPGAVARALPENWLVPERMAVKVMRRDGWDAGLRLLQVADPTREALVISGATIPERDQKTLSKCREETKRTRKPVPCPLEIEVR</sequence>
<dbReference type="EMBL" id="JACIJC010000009">
    <property type="protein sequence ID" value="MBB5687806.1"/>
    <property type="molecule type" value="Genomic_DNA"/>
</dbReference>
<reference evidence="2 3" key="1">
    <citation type="submission" date="2020-08" db="EMBL/GenBank/DDBJ databases">
        <title>Genomic Encyclopedia of Type Strains, Phase IV (KMG-IV): sequencing the most valuable type-strain genomes for metagenomic binning, comparative biology and taxonomic classification.</title>
        <authorList>
            <person name="Goeker M."/>
        </authorList>
    </citation>
    <scope>NUCLEOTIDE SEQUENCE [LARGE SCALE GENOMIC DNA]</scope>
    <source>
        <strain evidence="2 3">DSM 25079</strain>
    </source>
</reference>
<keyword evidence="1" id="KW-0812">Transmembrane</keyword>
<accession>A0A7W9ALP7</accession>
<gene>
    <name evidence="2" type="ORF">FHS49_003852</name>
</gene>
<keyword evidence="3" id="KW-1185">Reference proteome</keyword>
<dbReference type="AlphaFoldDB" id="A0A7W9ALP7"/>
<keyword evidence="1" id="KW-1133">Transmembrane helix</keyword>
<dbReference type="Pfam" id="PF19613">
    <property type="entry name" value="DUF6118"/>
    <property type="match status" value="1"/>
</dbReference>
<proteinExistence type="predicted"/>